<evidence type="ECO:0000313" key="1">
    <source>
        <dbReference type="EMBL" id="RJG11322.1"/>
    </source>
</evidence>
<organism evidence="1 2">
    <name type="scientific">Massilia cavernae</name>
    <dbReference type="NCBI Taxonomy" id="2320864"/>
    <lineage>
        <taxon>Bacteria</taxon>
        <taxon>Pseudomonadati</taxon>
        <taxon>Pseudomonadota</taxon>
        <taxon>Betaproteobacteria</taxon>
        <taxon>Burkholderiales</taxon>
        <taxon>Oxalobacteraceae</taxon>
        <taxon>Telluria group</taxon>
        <taxon>Massilia</taxon>
    </lineage>
</organism>
<sequence length="358" mass="37961">MALGTDFIAAVIDRAHLAEASAAVRSAALAQVSDHVAAMKSRLESSRPGILAWLDKNQHARVWPMPHPMMGVLGDHDVAPLGYWEHSKDVVGATGRYTALEYSARIDTMGLTNALKRNSIKTSIPCPVCSQPAAVAVTILPADESFGVWSLECSTCGHKEAVQDAPDMSFTASAPALTCKCKACAARGDELFSVYGPRATRFPELMDNVLIEAAGRLMGHEPGWTLAHDGTAHFGEGLAGRYFEVPVQVAAGTARGSFYSSLPADVKAQLGSSGVFSALLERTYGVDPQLSYCAIPAFDGSAGWQHTFSMARVGFDPSDGQSFLLWAEHAVAFALSGTLVLPMLVTVPEPSRLVDAPA</sequence>
<dbReference type="AlphaFoldDB" id="A0A418XFT3"/>
<proteinExistence type="predicted"/>
<dbReference type="EMBL" id="QYUP01000150">
    <property type="protein sequence ID" value="RJG11322.1"/>
    <property type="molecule type" value="Genomic_DNA"/>
</dbReference>
<comment type="caution">
    <text evidence="1">The sequence shown here is derived from an EMBL/GenBank/DDBJ whole genome shotgun (WGS) entry which is preliminary data.</text>
</comment>
<name>A0A418XFT3_9BURK</name>
<gene>
    <name evidence="1" type="ORF">D3872_20310</name>
</gene>
<keyword evidence="2" id="KW-1185">Reference proteome</keyword>
<dbReference type="RefSeq" id="WP_119812520.1">
    <property type="nucleotide sequence ID" value="NZ_QYUP01000150.1"/>
</dbReference>
<dbReference type="OrthoDB" id="255482at2"/>
<accession>A0A418XFT3</accession>
<protein>
    <submittedName>
        <fullName evidence="1">Uncharacterized protein</fullName>
    </submittedName>
</protein>
<evidence type="ECO:0000313" key="2">
    <source>
        <dbReference type="Proteomes" id="UP000284006"/>
    </source>
</evidence>
<reference evidence="1 2" key="1">
    <citation type="submission" date="2018-09" db="EMBL/GenBank/DDBJ databases">
        <authorList>
            <person name="Zhu H."/>
        </authorList>
    </citation>
    <scope>NUCLEOTIDE SEQUENCE [LARGE SCALE GENOMIC DNA]</scope>
    <source>
        <strain evidence="1 2">K1S02-61</strain>
    </source>
</reference>
<dbReference type="Proteomes" id="UP000284006">
    <property type="component" value="Unassembled WGS sequence"/>
</dbReference>